<protein>
    <recommendedName>
        <fullName evidence="5 10">Inositol-1-monophosphatase</fullName>
        <ecNumber evidence="4 10">3.1.3.25</ecNumber>
    </recommendedName>
</protein>
<dbReference type="PROSITE" id="PS00630">
    <property type="entry name" value="IMP_2"/>
    <property type="match status" value="1"/>
</dbReference>
<dbReference type="GO" id="GO:0007165">
    <property type="term" value="P:signal transduction"/>
    <property type="evidence" value="ECO:0007669"/>
    <property type="project" value="TreeGrafter"/>
</dbReference>
<dbReference type="PRINTS" id="PR00377">
    <property type="entry name" value="IMPHPHTASES"/>
</dbReference>
<dbReference type="Pfam" id="PF00459">
    <property type="entry name" value="Inositol_P"/>
    <property type="match status" value="1"/>
</dbReference>
<reference evidence="11 12" key="1">
    <citation type="submission" date="2015-09" db="EMBL/GenBank/DDBJ databases">
        <title>Draft Genome Sequence of Bradyrhizobium manausense Strain BR 3351T, a Novel Symbiotic Nitrogen-Fixing Alphaproteobacterium Isolated from Brazilian Amazon Rain Forest.</title>
        <authorList>
            <person name="De Araujo J.L."/>
            <person name="Zilli J.E."/>
        </authorList>
    </citation>
    <scope>NUCLEOTIDE SEQUENCE [LARGE SCALE GENOMIC DNA]</scope>
    <source>
        <strain evidence="11 12">BR3351</strain>
    </source>
</reference>
<dbReference type="AlphaFoldDB" id="A0A0R3CY74"/>
<dbReference type="SUPFAM" id="SSF56655">
    <property type="entry name" value="Carbohydrate phosphatase"/>
    <property type="match status" value="1"/>
</dbReference>
<dbReference type="GO" id="GO:0046854">
    <property type="term" value="P:phosphatidylinositol phosphate biosynthetic process"/>
    <property type="evidence" value="ECO:0007669"/>
    <property type="project" value="InterPro"/>
</dbReference>
<evidence type="ECO:0000313" key="12">
    <source>
        <dbReference type="Proteomes" id="UP000051936"/>
    </source>
</evidence>
<keyword evidence="8 9" id="KW-0460">Magnesium</keyword>
<evidence type="ECO:0000313" key="11">
    <source>
        <dbReference type="EMBL" id="KRQ01070.1"/>
    </source>
</evidence>
<evidence type="ECO:0000256" key="5">
    <source>
        <dbReference type="ARBA" id="ARBA00019784"/>
    </source>
</evidence>
<dbReference type="InterPro" id="IPR000760">
    <property type="entry name" value="Inositol_monophosphatase-like"/>
</dbReference>
<feature type="binding site" evidence="9">
    <location>
        <position position="91"/>
    </location>
    <ligand>
        <name>Mg(2+)</name>
        <dbReference type="ChEBI" id="CHEBI:18420"/>
        <label>1</label>
        <note>catalytic</note>
    </ligand>
</feature>
<dbReference type="PANTHER" id="PTHR20854:SF4">
    <property type="entry name" value="INOSITOL-1-MONOPHOSPHATASE-RELATED"/>
    <property type="match status" value="1"/>
</dbReference>
<feature type="binding site" evidence="9">
    <location>
        <position position="74"/>
    </location>
    <ligand>
        <name>Mg(2+)</name>
        <dbReference type="ChEBI" id="CHEBI:18420"/>
        <label>1</label>
        <note>catalytic</note>
    </ligand>
</feature>
<evidence type="ECO:0000256" key="8">
    <source>
        <dbReference type="ARBA" id="ARBA00022842"/>
    </source>
</evidence>
<dbReference type="GO" id="GO:0006020">
    <property type="term" value="P:inositol metabolic process"/>
    <property type="evidence" value="ECO:0007669"/>
    <property type="project" value="TreeGrafter"/>
</dbReference>
<organism evidence="11 12">
    <name type="scientific">Bradyrhizobium manausense</name>
    <dbReference type="NCBI Taxonomy" id="989370"/>
    <lineage>
        <taxon>Bacteria</taxon>
        <taxon>Pseudomonadati</taxon>
        <taxon>Pseudomonadota</taxon>
        <taxon>Alphaproteobacteria</taxon>
        <taxon>Hyphomicrobiales</taxon>
        <taxon>Nitrobacteraceae</taxon>
        <taxon>Bradyrhizobium</taxon>
    </lineage>
</organism>
<dbReference type="PROSITE" id="PS00629">
    <property type="entry name" value="IMP_1"/>
    <property type="match status" value="1"/>
</dbReference>
<feature type="binding site" evidence="9">
    <location>
        <position position="88"/>
    </location>
    <ligand>
        <name>Mg(2+)</name>
        <dbReference type="ChEBI" id="CHEBI:18420"/>
        <label>1</label>
        <note>catalytic</note>
    </ligand>
</feature>
<comment type="cofactor">
    <cofactor evidence="2 9 10">
        <name>Mg(2+)</name>
        <dbReference type="ChEBI" id="CHEBI:18420"/>
    </cofactor>
</comment>
<dbReference type="Gene3D" id="3.40.190.80">
    <property type="match status" value="1"/>
</dbReference>
<keyword evidence="7 10" id="KW-0378">Hydrolase</keyword>
<feature type="binding site" evidence="9">
    <location>
        <position position="214"/>
    </location>
    <ligand>
        <name>Mg(2+)</name>
        <dbReference type="ChEBI" id="CHEBI:18420"/>
        <label>1</label>
        <note>catalytic</note>
    </ligand>
</feature>
<dbReference type="STRING" id="989370.AOQ71_39520"/>
<keyword evidence="6 9" id="KW-0479">Metal-binding</keyword>
<evidence type="ECO:0000256" key="4">
    <source>
        <dbReference type="ARBA" id="ARBA00013106"/>
    </source>
</evidence>
<dbReference type="InterPro" id="IPR020583">
    <property type="entry name" value="Inositol_monoP_metal-BS"/>
</dbReference>
<dbReference type="FunFam" id="3.30.540.10:FF:000003">
    <property type="entry name" value="Inositol-1-monophosphatase"/>
    <property type="match status" value="1"/>
</dbReference>
<dbReference type="Gene3D" id="3.30.540.10">
    <property type="entry name" value="Fructose-1,6-Bisphosphatase, subunit A, domain 1"/>
    <property type="match status" value="1"/>
</dbReference>
<evidence type="ECO:0000256" key="6">
    <source>
        <dbReference type="ARBA" id="ARBA00022723"/>
    </source>
</evidence>
<evidence type="ECO:0000256" key="1">
    <source>
        <dbReference type="ARBA" id="ARBA00001033"/>
    </source>
</evidence>
<dbReference type="CDD" id="cd01639">
    <property type="entry name" value="IMPase"/>
    <property type="match status" value="1"/>
</dbReference>
<comment type="similarity">
    <text evidence="3 10">Belongs to the inositol monophosphatase superfamily.</text>
</comment>
<dbReference type="InterPro" id="IPR033942">
    <property type="entry name" value="IMPase"/>
</dbReference>
<evidence type="ECO:0000256" key="9">
    <source>
        <dbReference type="PIRSR" id="PIRSR600760-2"/>
    </source>
</evidence>
<dbReference type="GO" id="GO:0008934">
    <property type="term" value="F:inositol monophosphate 1-phosphatase activity"/>
    <property type="evidence" value="ECO:0007669"/>
    <property type="project" value="InterPro"/>
</dbReference>
<comment type="caution">
    <text evidence="11">The sequence shown here is derived from an EMBL/GenBank/DDBJ whole genome shotgun (WGS) entry which is preliminary data.</text>
</comment>
<dbReference type="GO" id="GO:0046872">
    <property type="term" value="F:metal ion binding"/>
    <property type="evidence" value="ECO:0007669"/>
    <property type="project" value="UniProtKB-KW"/>
</dbReference>
<keyword evidence="12" id="KW-1185">Reference proteome</keyword>
<evidence type="ECO:0000256" key="3">
    <source>
        <dbReference type="ARBA" id="ARBA00009759"/>
    </source>
</evidence>
<comment type="catalytic activity">
    <reaction evidence="1 10">
        <text>a myo-inositol phosphate + H2O = myo-inositol + phosphate</text>
        <dbReference type="Rhea" id="RHEA:24056"/>
        <dbReference type="ChEBI" id="CHEBI:15377"/>
        <dbReference type="ChEBI" id="CHEBI:17268"/>
        <dbReference type="ChEBI" id="CHEBI:43474"/>
        <dbReference type="ChEBI" id="CHEBI:84139"/>
        <dbReference type="EC" id="3.1.3.25"/>
    </reaction>
</comment>
<evidence type="ECO:0000256" key="2">
    <source>
        <dbReference type="ARBA" id="ARBA00001946"/>
    </source>
</evidence>
<gene>
    <name evidence="11" type="ORF">AOQ71_39520</name>
</gene>
<evidence type="ECO:0000256" key="7">
    <source>
        <dbReference type="ARBA" id="ARBA00022801"/>
    </source>
</evidence>
<proteinExistence type="inferred from homology"/>
<accession>A0A0R3CY74</accession>
<dbReference type="InterPro" id="IPR020550">
    <property type="entry name" value="Inositol_monophosphatase_CS"/>
</dbReference>
<dbReference type="EC" id="3.1.3.25" evidence="4 10"/>
<dbReference type="Proteomes" id="UP000051936">
    <property type="component" value="Unassembled WGS sequence"/>
</dbReference>
<name>A0A0R3CY74_9BRAD</name>
<dbReference type="EMBL" id="LJYG01000112">
    <property type="protein sequence ID" value="KRQ01070.1"/>
    <property type="molecule type" value="Genomic_DNA"/>
</dbReference>
<evidence type="ECO:0000256" key="10">
    <source>
        <dbReference type="RuleBase" id="RU364068"/>
    </source>
</evidence>
<sequence length="262" mass="27500">MSVTPADLMLRRYAAQGLATEAGRIALGYFSRQESLGVTMKGAQDWLTVADGAVEDFLRARLTELFPGDTVIGEEGGGEASDAVWILDPIDGTANFAHGDRTWCISVGFLVNREPTIGIVAAPALDELYVAQRGQGVTLNGQKIAVSGVDDIGRAYVELGWSPRVPSQHYVDMIGRVYAAGGAMKRSGSGALGLCHVANARTDAYAELHINAWDIAAGVVIAREAGGWVSDFFAGDGISKGNPILCCTPALASQLSEITGIS</sequence>
<dbReference type="PANTHER" id="PTHR20854">
    <property type="entry name" value="INOSITOL MONOPHOSPHATASE"/>
    <property type="match status" value="1"/>
</dbReference>
<feature type="binding site" evidence="9">
    <location>
        <position position="90"/>
    </location>
    <ligand>
        <name>Mg(2+)</name>
        <dbReference type="ChEBI" id="CHEBI:18420"/>
        <label>2</label>
    </ligand>
</feature>